<name>A0ABV9KUL3_9BACT</name>
<comment type="caution">
    <text evidence="1">The sequence shown here is derived from an EMBL/GenBank/DDBJ whole genome shotgun (WGS) entry which is preliminary data.</text>
</comment>
<dbReference type="RefSeq" id="WP_379995457.1">
    <property type="nucleotide sequence ID" value="NZ_JBHSGN010000063.1"/>
</dbReference>
<evidence type="ECO:0008006" key="3">
    <source>
        <dbReference type="Google" id="ProtNLM"/>
    </source>
</evidence>
<dbReference type="Proteomes" id="UP001596023">
    <property type="component" value="Unassembled WGS sequence"/>
</dbReference>
<accession>A0ABV9KUL3</accession>
<proteinExistence type="predicted"/>
<organism evidence="1 2">
    <name type="scientific">Dysgonomonas termitidis</name>
    <dbReference type="NCBI Taxonomy" id="1516126"/>
    <lineage>
        <taxon>Bacteria</taxon>
        <taxon>Pseudomonadati</taxon>
        <taxon>Bacteroidota</taxon>
        <taxon>Bacteroidia</taxon>
        <taxon>Bacteroidales</taxon>
        <taxon>Dysgonomonadaceae</taxon>
        <taxon>Dysgonomonas</taxon>
    </lineage>
</organism>
<evidence type="ECO:0000313" key="2">
    <source>
        <dbReference type="Proteomes" id="UP001596023"/>
    </source>
</evidence>
<protein>
    <recommendedName>
        <fullName evidence="3">WYL domain-containing protein</fullName>
    </recommendedName>
</protein>
<reference evidence="2" key="1">
    <citation type="journal article" date="2019" name="Int. J. Syst. Evol. Microbiol.">
        <title>The Global Catalogue of Microorganisms (GCM) 10K type strain sequencing project: providing services to taxonomists for standard genome sequencing and annotation.</title>
        <authorList>
            <consortium name="The Broad Institute Genomics Platform"/>
            <consortium name="The Broad Institute Genome Sequencing Center for Infectious Disease"/>
            <person name="Wu L."/>
            <person name="Ma J."/>
        </authorList>
    </citation>
    <scope>NUCLEOTIDE SEQUENCE [LARGE SCALE GENOMIC DNA]</scope>
    <source>
        <strain evidence="2">CCUG 66188</strain>
    </source>
</reference>
<dbReference type="EMBL" id="JBHSGN010000063">
    <property type="protein sequence ID" value="MFC4673807.1"/>
    <property type="molecule type" value="Genomic_DNA"/>
</dbReference>
<sequence>MPQNKFALARYCMIDSLLHKHEYVKTAYIVEICRRKLKCNITQRTIQMDIEAMRDDPFLGYFAPIEYCRRRKAYYYEEGEFRLFPHRFSNKEVSLMQNLLVLMRNYILDDDYESLKEIVAKIRMFNC</sequence>
<evidence type="ECO:0000313" key="1">
    <source>
        <dbReference type="EMBL" id="MFC4673807.1"/>
    </source>
</evidence>
<gene>
    <name evidence="1" type="ORF">ACFO6W_08900</name>
</gene>
<keyword evidence="2" id="KW-1185">Reference proteome</keyword>